<reference evidence="7" key="1">
    <citation type="submission" date="2025-08" db="UniProtKB">
        <authorList>
            <consortium name="RefSeq"/>
        </authorList>
    </citation>
    <scope>IDENTIFICATION</scope>
</reference>
<evidence type="ECO:0000256" key="3">
    <source>
        <dbReference type="PROSITE-ProRule" id="PRU00117"/>
    </source>
</evidence>
<evidence type="ECO:0000256" key="4">
    <source>
        <dbReference type="SAM" id="MobiDB-lite"/>
    </source>
</evidence>
<evidence type="ECO:0000313" key="7">
    <source>
        <dbReference type="RefSeq" id="XP_065653847.1"/>
    </source>
</evidence>
<dbReference type="SUPFAM" id="SSF54791">
    <property type="entry name" value="Eukaryotic type KH-domain (KH-domain type I)"/>
    <property type="match status" value="2"/>
</dbReference>
<dbReference type="InterPro" id="IPR047554">
    <property type="entry name" value="BICC1_KH-I_rpt2"/>
</dbReference>
<dbReference type="Pfam" id="PF24234">
    <property type="entry name" value="KH_BICC1_1st"/>
    <property type="match status" value="1"/>
</dbReference>
<feature type="region of interest" description="Disordered" evidence="4">
    <location>
        <begin position="638"/>
        <end position="665"/>
    </location>
</feature>
<feature type="compositionally biased region" description="Polar residues" evidence="4">
    <location>
        <begin position="638"/>
        <end position="660"/>
    </location>
</feature>
<evidence type="ECO:0000259" key="5">
    <source>
        <dbReference type="PROSITE" id="PS50105"/>
    </source>
</evidence>
<dbReference type="PANTHER" id="PTHR10627:SF69">
    <property type="entry name" value="PROTEIN BICAUDAL C"/>
    <property type="match status" value="1"/>
</dbReference>
<dbReference type="Pfam" id="PF00013">
    <property type="entry name" value="KH_1"/>
    <property type="match status" value="2"/>
</dbReference>
<dbReference type="SUPFAM" id="SSF47769">
    <property type="entry name" value="SAM/Pointed domain"/>
    <property type="match status" value="1"/>
</dbReference>
<sequence length="927" mass="101963">MSIDQGLGIAAADEINFSEELEFNDKNNSVCDIEGLYIAATNQILQSPEKKQECNNNNTVCEVTNGSDSINDIKFDNDTFVKHIKEKQLTTDFLANSKSNELNEERFRVDRKKLESLLQDEKTETFTIDNETGFFSRIEQATNTKITWPTKLKTGTRSKKDPYIKVAGLPEDRLAAKQMVLSIMDTKSTRVALKMDVSFVDHSHIIGKGGSSIKKVMRDTQCHIHFPDSNRTSSEKSNQVSIAGPPFCVESARQQIRELLPIVLKFEIPSSAAVVIPDSSSPAILNIAQSHNVTISFQQCSYGYVASVRGLHSDPFSVRDAVLKVLEHLTGMVPITVPVTTQLEVDPKHHMYVIGRNGCNIKKITHSTGASVHFSDPFDPASRKSTVTITGSIEAAVTAKVFLLEYLPLILMFDVRDGEADSRLEEGPLNQMMDSLGVNITIKPKPRQSCKSVIIKGYEKNASSIYRARLHLMGEDPSNMPFLSSSLATLVIPPPMGVPFHLLSNGLASQPLFRPKFLMNKIPSPLTPPIQSSSPLTGQGPVLSPVNVSKSVNNMLESNMQSQRSIGSEIKIKRLSFDGLIAEDESNDIDGLKGNFSGDNLFNSRSSELIMDSLTKNTSNKNNNSEILISSGTWESKTSTTLKPECTNSSGGSIDSGLSHSQEESTETLANQIAMNLKNNQKNISDDYEIRKQRAKSAMQSQVSYAKARTPTDAWSGFGFSNSMPEIIIKDLWNAREKQGSQRLHEIKQSPDGSFSSSCGSSNELTPSVASQGLHSSETCLSNFKSNSHRGVCRPPPGLEDSHPSLENLILFNDSHDYSSMMPSISGKSAFSCLNVKSIGELFSKLGLEQYTEAFQKEEVDLSTFMSLTDDDLKELGVSTFGARKKMSNAMKELNKRSSSIQDHLPTNSSAGGLYRHLDVAAHSLRW</sequence>
<dbReference type="InterPro" id="IPR036612">
    <property type="entry name" value="KH_dom_type_1_sf"/>
</dbReference>
<proteinExistence type="inferred from homology"/>
<dbReference type="Gene3D" id="3.30.1370.10">
    <property type="entry name" value="K Homology domain, type 1"/>
    <property type="match status" value="1"/>
</dbReference>
<dbReference type="PROSITE" id="PS50105">
    <property type="entry name" value="SAM_DOMAIN"/>
    <property type="match status" value="1"/>
</dbReference>
<evidence type="ECO:0000256" key="1">
    <source>
        <dbReference type="ARBA" id="ARBA00007662"/>
    </source>
</evidence>
<dbReference type="Gene3D" id="3.30.310.270">
    <property type="match status" value="1"/>
</dbReference>
<keyword evidence="6" id="KW-1185">Reference proteome</keyword>
<dbReference type="Pfam" id="PF00536">
    <property type="entry name" value="SAM_1"/>
    <property type="match status" value="1"/>
</dbReference>
<keyword evidence="2" id="KW-0677">Repeat</keyword>
<keyword evidence="3" id="KW-0694">RNA-binding</keyword>
<dbReference type="InterPro" id="IPR047549">
    <property type="entry name" value="BICC1_KH-I_rpt1"/>
</dbReference>
<dbReference type="InterPro" id="IPR013761">
    <property type="entry name" value="SAM/pointed_sf"/>
</dbReference>
<feature type="compositionally biased region" description="Low complexity" evidence="4">
    <location>
        <begin position="750"/>
        <end position="762"/>
    </location>
</feature>
<dbReference type="Gene3D" id="1.10.150.50">
    <property type="entry name" value="Transcription Factor, Ets-1"/>
    <property type="match status" value="1"/>
</dbReference>
<evidence type="ECO:0000313" key="6">
    <source>
        <dbReference type="Proteomes" id="UP001652625"/>
    </source>
</evidence>
<evidence type="ECO:0000256" key="2">
    <source>
        <dbReference type="ARBA" id="ARBA00022737"/>
    </source>
</evidence>
<organism evidence="6 7">
    <name type="scientific">Hydra vulgaris</name>
    <name type="common">Hydra</name>
    <name type="synonym">Hydra attenuata</name>
    <dbReference type="NCBI Taxonomy" id="6087"/>
    <lineage>
        <taxon>Eukaryota</taxon>
        <taxon>Metazoa</taxon>
        <taxon>Cnidaria</taxon>
        <taxon>Hydrozoa</taxon>
        <taxon>Hydroidolina</taxon>
        <taxon>Anthoathecata</taxon>
        <taxon>Aplanulata</taxon>
        <taxon>Hydridae</taxon>
        <taxon>Hydra</taxon>
    </lineage>
</organism>
<dbReference type="PROSITE" id="PS50084">
    <property type="entry name" value="KH_TYPE_1"/>
    <property type="match status" value="2"/>
</dbReference>
<name>A0ABM4BXA8_HYDVU</name>
<protein>
    <submittedName>
        <fullName evidence="7">Protein bicaudal C homolog 1-like isoform X3</fullName>
    </submittedName>
</protein>
<dbReference type="InterPro" id="IPR004087">
    <property type="entry name" value="KH_dom"/>
</dbReference>
<dbReference type="InterPro" id="IPR004088">
    <property type="entry name" value="KH_dom_type_1"/>
</dbReference>
<dbReference type="GeneID" id="136071933"/>
<dbReference type="InterPro" id="IPR001660">
    <property type="entry name" value="SAM"/>
</dbReference>
<accession>A0ABM4BXA8</accession>
<dbReference type="InterPro" id="IPR054727">
    <property type="entry name" value="BICC1_KH"/>
</dbReference>
<comment type="similarity">
    <text evidence="1">Belongs to the BicC family.</text>
</comment>
<dbReference type="SMART" id="SM00322">
    <property type="entry name" value="KH"/>
    <property type="match status" value="2"/>
</dbReference>
<dbReference type="SMART" id="SM00454">
    <property type="entry name" value="SAM"/>
    <property type="match status" value="1"/>
</dbReference>
<dbReference type="PANTHER" id="PTHR10627">
    <property type="entry name" value="SCP160"/>
    <property type="match status" value="1"/>
</dbReference>
<feature type="compositionally biased region" description="Basic and acidic residues" evidence="4">
    <location>
        <begin position="740"/>
        <end position="749"/>
    </location>
</feature>
<dbReference type="RefSeq" id="XP_065653847.1">
    <property type="nucleotide sequence ID" value="XM_065797775.1"/>
</dbReference>
<dbReference type="CDD" id="cd22421">
    <property type="entry name" value="KH-I_BICC1_rpt2"/>
    <property type="match status" value="1"/>
</dbReference>
<feature type="region of interest" description="Disordered" evidence="4">
    <location>
        <begin position="740"/>
        <end position="769"/>
    </location>
</feature>
<dbReference type="Pfam" id="PF22985">
    <property type="entry name" value="KH_BICC1"/>
    <property type="match status" value="2"/>
</dbReference>
<feature type="domain" description="SAM" evidence="5">
    <location>
        <begin position="834"/>
        <end position="897"/>
    </location>
</feature>
<gene>
    <name evidence="7" type="primary">LOC136071933</name>
</gene>
<dbReference type="Proteomes" id="UP001652625">
    <property type="component" value="Chromosome 05"/>
</dbReference>